<reference evidence="1" key="1">
    <citation type="submission" date="2015-05" db="EMBL/GenBank/DDBJ databases">
        <authorList>
            <person name="Rattei Thomas"/>
        </authorList>
    </citation>
    <scope>NUCLEOTIDE SEQUENCE</scope>
    <source>
        <strain evidence="1">DC9</strain>
    </source>
</reference>
<dbReference type="EMBL" id="LN847047">
    <property type="protein sequence ID" value="CRI42503.1"/>
    <property type="molecule type" value="Genomic_DNA"/>
</dbReference>
<proteinExistence type="predicted"/>
<organism evidence="1">
    <name type="scientific">Chlamydia pneumoniae</name>
    <name type="common">Chlamydophila pneumoniae</name>
    <dbReference type="NCBI Taxonomy" id="83558"/>
    <lineage>
        <taxon>Bacteria</taxon>
        <taxon>Pseudomonadati</taxon>
        <taxon>Chlamydiota</taxon>
        <taxon>Chlamydiia</taxon>
        <taxon>Chlamydiales</taxon>
        <taxon>Chlamydiaceae</taxon>
        <taxon>Chlamydia/Chlamydophila group</taxon>
        <taxon>Chlamydia</taxon>
    </lineage>
</organism>
<evidence type="ECO:0000313" key="1">
    <source>
        <dbReference type="EMBL" id="CRI42503.1"/>
    </source>
</evidence>
<gene>
    <name evidence="1" type="ORF">BN1224_DC9_BQ_00270</name>
</gene>
<sequence>MYKQEKPIPKATILSRNLEVMLDNPKGKRQTLFLGKTSGRSALYSYSRRILVLLNAFMRGP</sequence>
<name>A0A0F7WYK0_CHLPN</name>
<accession>A0A0F7WYK0</accession>
<protein>
    <submittedName>
        <fullName evidence="1">Uncharacterized protein</fullName>
    </submittedName>
</protein>
<dbReference type="AlphaFoldDB" id="A0A0F7WYK0"/>